<keyword evidence="2" id="KW-1185">Reference proteome</keyword>
<evidence type="ECO:0000313" key="2">
    <source>
        <dbReference type="Proteomes" id="UP000676035"/>
    </source>
</evidence>
<proteinExistence type="predicted"/>
<evidence type="ECO:0000313" key="1">
    <source>
        <dbReference type="EMBL" id="MBS4077475.1"/>
    </source>
</evidence>
<dbReference type="RefSeq" id="WP_212544054.1">
    <property type="nucleotide sequence ID" value="NZ_JAGYHE010000003.1"/>
</dbReference>
<organism evidence="1 2">
    <name type="scientific">Pseudomonas rustica</name>
    <dbReference type="NCBI Taxonomy" id="2827099"/>
    <lineage>
        <taxon>Bacteria</taxon>
        <taxon>Pseudomonadati</taxon>
        <taxon>Pseudomonadota</taxon>
        <taxon>Gammaproteobacteria</taxon>
        <taxon>Pseudomonadales</taxon>
        <taxon>Pseudomonadaceae</taxon>
        <taxon>Pseudomonas</taxon>
    </lineage>
</organism>
<dbReference type="Proteomes" id="UP000676035">
    <property type="component" value="Unassembled WGS sequence"/>
</dbReference>
<evidence type="ECO:0008006" key="3">
    <source>
        <dbReference type="Google" id="ProtNLM"/>
    </source>
</evidence>
<gene>
    <name evidence="1" type="ORF">KFS80_04125</name>
</gene>
<protein>
    <recommendedName>
        <fullName evidence="3">Immunity protein</fullName>
    </recommendedName>
</protein>
<comment type="caution">
    <text evidence="1">The sequence shown here is derived from an EMBL/GenBank/DDBJ whole genome shotgun (WGS) entry which is preliminary data.</text>
</comment>
<dbReference type="EMBL" id="JAGYHF010000002">
    <property type="protein sequence ID" value="MBS4077475.1"/>
    <property type="molecule type" value="Genomic_DNA"/>
</dbReference>
<name>A0ABS5MT40_9PSED</name>
<sequence>MNTIEQIVKNESLDDIVTVFSLFNANPHLDMMIRRYNRELISEYGALEMAYARLLAAGVLAHGDKGLAAKGPNWKAPKFMIENRYS</sequence>
<reference evidence="1 2" key="1">
    <citation type="submission" date="2021-04" db="EMBL/GenBank/DDBJ databases">
        <title>Pseudomonas rustica sp. nov. isolated from raw milk.</title>
        <authorList>
            <person name="Fiedler G."/>
            <person name="Gieschler S."/>
            <person name="Kabisch J."/>
            <person name="Grimmler C."/>
            <person name="Brinks E."/>
            <person name="Wagner N."/>
            <person name="Hetzer B."/>
            <person name="Franz C.M.A.P."/>
            <person name="Boehnlein C."/>
        </authorList>
    </citation>
    <scope>NUCLEOTIDE SEQUENCE [LARGE SCALE GENOMIC DNA]</scope>
    <source>
        <strain evidence="1 2">MBT-4</strain>
    </source>
</reference>
<accession>A0ABS5MT40</accession>